<dbReference type="PANTHER" id="PTHR42886">
    <property type="entry name" value="RE40534P-RELATED"/>
    <property type="match status" value="1"/>
</dbReference>
<dbReference type="InterPro" id="IPR000073">
    <property type="entry name" value="AB_hydrolase_1"/>
</dbReference>
<dbReference type="VEuPathDB" id="FungiDB:HGUI_01772"/>
<proteinExistence type="predicted"/>
<dbReference type="GO" id="GO:0055088">
    <property type="term" value="P:lipid homeostasis"/>
    <property type="evidence" value="ECO:0007669"/>
    <property type="project" value="TreeGrafter"/>
</dbReference>
<dbReference type="Gene3D" id="3.40.50.1820">
    <property type="entry name" value="alpha/beta hydrolase"/>
    <property type="match status" value="1"/>
</dbReference>
<keyword evidence="3" id="KW-1185">Reference proteome</keyword>
<dbReference type="PANTHER" id="PTHR42886:SF23">
    <property type="entry name" value="1-ACYLGLYCEROL-3-PHOSPHATE O-ACYLTRANSFERASE ICT1-RELATED"/>
    <property type="match status" value="1"/>
</dbReference>
<dbReference type="EMBL" id="FQNF01000026">
    <property type="protein sequence ID" value="SGZ39572.1"/>
    <property type="molecule type" value="Genomic_DNA"/>
</dbReference>
<dbReference type="SUPFAM" id="SSF53474">
    <property type="entry name" value="alpha/beta-Hydrolases"/>
    <property type="match status" value="1"/>
</dbReference>
<reference evidence="3" key="1">
    <citation type="submission" date="2016-11" db="EMBL/GenBank/DDBJ databases">
        <authorList>
            <person name="Guldener U."/>
        </authorList>
    </citation>
    <scope>NUCLEOTIDE SEQUENCE [LARGE SCALE GENOMIC DNA]</scope>
</reference>
<accession>A0A1L0B1B0</accession>
<evidence type="ECO:0000259" key="1">
    <source>
        <dbReference type="Pfam" id="PF00561"/>
    </source>
</evidence>
<dbReference type="AlphaFoldDB" id="A0A1L0B1B0"/>
<organism evidence="2 3">
    <name type="scientific">Hanseniaspora guilliermondii</name>
    <dbReference type="NCBI Taxonomy" id="56406"/>
    <lineage>
        <taxon>Eukaryota</taxon>
        <taxon>Fungi</taxon>
        <taxon>Dikarya</taxon>
        <taxon>Ascomycota</taxon>
        <taxon>Saccharomycotina</taxon>
        <taxon>Saccharomycetes</taxon>
        <taxon>Saccharomycodales</taxon>
        <taxon>Saccharomycodaceae</taxon>
        <taxon>Hanseniaspora</taxon>
    </lineage>
</organism>
<name>A0A1L0B1B0_9ASCO</name>
<dbReference type="GO" id="GO:0035965">
    <property type="term" value="P:cardiolipin acyl-chain remodeling"/>
    <property type="evidence" value="ECO:0007669"/>
    <property type="project" value="TreeGrafter"/>
</dbReference>
<dbReference type="GO" id="GO:0004623">
    <property type="term" value="F:phospholipase A2 activity"/>
    <property type="evidence" value="ECO:0007669"/>
    <property type="project" value="TreeGrafter"/>
</dbReference>
<dbReference type="GO" id="GO:0042171">
    <property type="term" value="F:lysophosphatidic acid acyltransferase activity"/>
    <property type="evidence" value="ECO:0007669"/>
    <property type="project" value="TreeGrafter"/>
</dbReference>
<dbReference type="GO" id="GO:0005743">
    <property type="term" value="C:mitochondrial inner membrane"/>
    <property type="evidence" value="ECO:0007669"/>
    <property type="project" value="TreeGrafter"/>
</dbReference>
<dbReference type="GO" id="GO:0006654">
    <property type="term" value="P:phosphatidic acid biosynthetic process"/>
    <property type="evidence" value="ECO:0007669"/>
    <property type="project" value="TreeGrafter"/>
</dbReference>
<dbReference type="InterPro" id="IPR029058">
    <property type="entry name" value="AB_hydrolase_fold"/>
</dbReference>
<dbReference type="Pfam" id="PF00561">
    <property type="entry name" value="Abhydrolase_1"/>
    <property type="match status" value="1"/>
</dbReference>
<dbReference type="OrthoDB" id="7457040at2759"/>
<sequence length="431" mass="51134">MPFNGKVGNKNNLGRLFRKFFENNDNKTTSQSHWKIWWNRDPKPSPVLFKASESRLVKELIEPDIKKRGISDYTINTYTMRDGLQTWAFKNNSRDNQTLQSKLIKTPLVLVHGYLTSSMHFHKNIADLMTKYKEVYLIDLPGHGATDYHMKIVYPDHEPQHKIELHFERKYEYNEKGEASKNKELFFYSKRQLDSANYKTMLSGIRKDFFNDSIERWIRTHKMNKINMVGHSYGGYFSFHLWKDRPDLVNKLVLLSPLGVEKNLWSINNLILQNDKYKVEHDPTAWTYLPVRKIPEFFLDKQYKIFMALGPVGVRLLQNFFRHRFKNESALFQNYSFENTYLQSNDNLELSTILFNSFFTNYLTSYDPILDYGEAIEKRKDDIKIMYGDHDWMDKRCASEFVNNCIISNAGHNLNIDNPKETFKEIINFVK</sequence>
<feature type="domain" description="AB hydrolase-1" evidence="1">
    <location>
        <begin position="107"/>
        <end position="419"/>
    </location>
</feature>
<evidence type="ECO:0000313" key="3">
    <source>
        <dbReference type="Proteomes" id="UP000183365"/>
    </source>
</evidence>
<dbReference type="Proteomes" id="UP000183365">
    <property type="component" value="Unassembled WGS sequence"/>
</dbReference>
<protein>
    <recommendedName>
        <fullName evidence="1">AB hydrolase-1 domain-containing protein</fullName>
    </recommendedName>
</protein>
<gene>
    <name evidence="2" type="ORF">HGUI_01772</name>
</gene>
<evidence type="ECO:0000313" key="2">
    <source>
        <dbReference type="EMBL" id="SGZ39572.1"/>
    </source>
</evidence>